<dbReference type="Proteomes" id="UP000002316">
    <property type="component" value="Chromosome 8"/>
</dbReference>
<feature type="compositionally biased region" description="Basic and acidic residues" evidence="1">
    <location>
        <begin position="914"/>
        <end position="930"/>
    </location>
</feature>
<dbReference type="RefSeq" id="XP_011775732.1">
    <property type="nucleotide sequence ID" value="XM_011777430.1"/>
</dbReference>
<dbReference type="EMBL" id="FN554971">
    <property type="protein sequence ID" value="CBH13455.1"/>
    <property type="molecule type" value="Genomic_DNA"/>
</dbReference>
<sequence length="1083" mass="119231">MLRRNLVSLAPKHVACVGLLTTVTNGLRRRSLCATGLSGSFRYHSTSSNMTPTNGGNIPHTLPHQCSIEQVLIPELEPGGSGIRTDTLRGVVQLLIDSSASDVEDVSMLDFVAMVPRRQLTALRGRREWLDVVLASERYQVCKDARALRLAGITTVGRWDENRERVPVSMYTRGVLEEAYATMARQPAESQKDQVIMWLTKTIQAAVIEEFVANKGNRKILAPLITGMQAALPGAVAAAASEAAGQKRENKSQEASAASATEEGEDKTDASGNKFNKSPKNRGKRHARQVELAAGEGFGEGEEDKVAAAASNSKKNEKAAEAVHTDEDAEIARLLEETEQEFAPTPYVRGNRNLNPVATPENVKAEASDPKAMRVRHKKRGTDDSPQKKGRHHNADVEEEQRGENAATASATTVSPPNKKERESLARLTALMLHQFSSADGYLHLPDVREDEKRGFVIPIDDEISQVDPFALYSAFSSTSLSRNDTAEIAALKQVWAAYNSYAEAREASTADVASVRFYKEKGVEALIHAAVLLRTISRGHPVTVDVRDVPPFGFPLLSSDRRPYRSRRGKNVTDMTAEKVDEAVKAFTAFFANKKCRFTPIRPAIDFNSGCSVVALMGTTLHLYETSLKSSVREEDIRCRFAEAMLGVLHVLDQQILTRVNVVHYHILATSISGGSGTNRATAMSNANTSIVSIDTEGPFSVAEKKRLYQLAEPLGLANAIAQCESVSSLVEAIEEFDVSVVHDILTNRDDLEALLTPTLVQLLPEADDDDDFDEMEEIAAPTRRGIASRDSSTKHGSSQIPQTVGNTLQGTEMEGEETKVVVKSGRGGKSRSPPSRSTAMKEEEVEEEEEEEEEEEVEMADGEAVDEEEVKYEEVEEEQVNEQAEFHEAKKRPQQPLFASANGKRGGPPPTRGREQRDRLQAMERGGDGVEGAPRRPSSQPDRKFVPDSFRSVPSSEIPPAPVPRRGYITRRPAPPVMNHEVDEIEEEEEEAVRRPIRRTPPTRRPSSPSFQSSPQPSPSRLQGDAAVREVSYDDEEAEAELTTRPRVRSTSGVRRVSRVAISNSSDIIGDEDRWFERVRR</sequence>
<name>C9ZVL7_TRYB9</name>
<dbReference type="OrthoDB" id="267902at2759"/>
<proteinExistence type="predicted"/>
<evidence type="ECO:0000256" key="1">
    <source>
        <dbReference type="SAM" id="MobiDB-lite"/>
    </source>
</evidence>
<evidence type="ECO:0000313" key="3">
    <source>
        <dbReference type="Proteomes" id="UP000002316"/>
    </source>
</evidence>
<feature type="compositionally biased region" description="Low complexity" evidence="1">
    <location>
        <begin position="1045"/>
        <end position="1056"/>
    </location>
</feature>
<evidence type="ECO:0000313" key="2">
    <source>
        <dbReference type="EMBL" id="CBH13455.1"/>
    </source>
</evidence>
<feature type="compositionally biased region" description="Basic and acidic residues" evidence="1">
    <location>
        <begin position="363"/>
        <end position="372"/>
    </location>
</feature>
<feature type="compositionally biased region" description="Acidic residues" evidence="1">
    <location>
        <begin position="845"/>
        <end position="882"/>
    </location>
</feature>
<feature type="compositionally biased region" description="Basic residues" evidence="1">
    <location>
        <begin position="277"/>
        <end position="287"/>
    </location>
</feature>
<feature type="compositionally biased region" description="Polar residues" evidence="1">
    <location>
        <begin position="796"/>
        <end position="812"/>
    </location>
</feature>
<feature type="compositionally biased region" description="Basic and acidic residues" evidence="1">
    <location>
        <begin position="314"/>
        <end position="327"/>
    </location>
</feature>
<dbReference type="VEuPathDB" id="TriTrypDB:Tbg972.8.3970"/>
<accession>C9ZVL7</accession>
<dbReference type="AlphaFoldDB" id="C9ZVL7"/>
<gene>
    <name evidence="2" type="ORF">TbgDal_VIII3970</name>
</gene>
<dbReference type="GeneID" id="23863593"/>
<feature type="region of interest" description="Disordered" evidence="1">
    <location>
        <begin position="243"/>
        <end position="327"/>
    </location>
</feature>
<reference evidence="3" key="1">
    <citation type="journal article" date="2010" name="PLoS Negl. Trop. Dis.">
        <title>The genome sequence of Trypanosoma brucei gambiense, causative agent of chronic human african trypanosomiasis.</title>
        <authorList>
            <person name="Jackson A.P."/>
            <person name="Sanders M."/>
            <person name="Berry A."/>
            <person name="McQuillan J."/>
            <person name="Aslett M.A."/>
            <person name="Quail M.A."/>
            <person name="Chukualim B."/>
            <person name="Capewell P."/>
            <person name="MacLeod A."/>
            <person name="Melville S.E."/>
            <person name="Gibson W."/>
            <person name="Barry J.D."/>
            <person name="Berriman M."/>
            <person name="Hertz-Fowler C."/>
        </authorList>
    </citation>
    <scope>NUCLEOTIDE SEQUENCE [LARGE SCALE GENOMIC DNA]</scope>
    <source>
        <strain evidence="3">MHOM/CI/86/DAL972</strain>
    </source>
</reference>
<feature type="region of interest" description="Disordered" evidence="1">
    <location>
        <begin position="781"/>
        <end position="1056"/>
    </location>
</feature>
<feature type="compositionally biased region" description="Basic and acidic residues" evidence="1">
    <location>
        <begin position="381"/>
        <end position="403"/>
    </location>
</feature>
<feature type="region of interest" description="Disordered" evidence="1">
    <location>
        <begin position="342"/>
        <end position="421"/>
    </location>
</feature>
<feature type="compositionally biased region" description="Low complexity" evidence="1">
    <location>
        <begin position="1007"/>
        <end position="1023"/>
    </location>
</feature>
<protein>
    <submittedName>
        <fullName evidence="2">Uncharacterized protein</fullName>
    </submittedName>
</protein>
<organism evidence="2 3">
    <name type="scientific">Trypanosoma brucei gambiense (strain MHOM/CI/86/DAL972)</name>
    <dbReference type="NCBI Taxonomy" id="679716"/>
    <lineage>
        <taxon>Eukaryota</taxon>
        <taxon>Discoba</taxon>
        <taxon>Euglenozoa</taxon>
        <taxon>Kinetoplastea</taxon>
        <taxon>Metakinetoplastina</taxon>
        <taxon>Trypanosomatida</taxon>
        <taxon>Trypanosomatidae</taxon>
        <taxon>Trypanosoma</taxon>
    </lineage>
</organism>
<dbReference type="KEGG" id="tbg:TbgDal_VIII3970"/>